<organism evidence="1">
    <name type="scientific">Rhizophora mucronata</name>
    <name type="common">Asiatic mangrove</name>
    <dbReference type="NCBI Taxonomy" id="61149"/>
    <lineage>
        <taxon>Eukaryota</taxon>
        <taxon>Viridiplantae</taxon>
        <taxon>Streptophyta</taxon>
        <taxon>Embryophyta</taxon>
        <taxon>Tracheophyta</taxon>
        <taxon>Spermatophyta</taxon>
        <taxon>Magnoliopsida</taxon>
        <taxon>eudicotyledons</taxon>
        <taxon>Gunneridae</taxon>
        <taxon>Pentapetalae</taxon>
        <taxon>rosids</taxon>
        <taxon>fabids</taxon>
        <taxon>Malpighiales</taxon>
        <taxon>Rhizophoraceae</taxon>
        <taxon>Rhizophora</taxon>
    </lineage>
</organism>
<dbReference type="AlphaFoldDB" id="A0A2P2QCR8"/>
<accession>A0A2P2QCR8</accession>
<sequence length="22" mass="2804">MKWFIPKMGINTMKLRKLYKLY</sequence>
<protein>
    <submittedName>
        <fullName evidence="1">Uncharacterized protein</fullName>
    </submittedName>
</protein>
<reference evidence="1" key="1">
    <citation type="submission" date="2018-02" db="EMBL/GenBank/DDBJ databases">
        <title>Rhizophora mucronata_Transcriptome.</title>
        <authorList>
            <person name="Meera S.P."/>
            <person name="Sreeshan A."/>
            <person name="Augustine A."/>
        </authorList>
    </citation>
    <scope>NUCLEOTIDE SEQUENCE</scope>
    <source>
        <tissue evidence="1">Leaf</tissue>
    </source>
</reference>
<proteinExistence type="predicted"/>
<name>A0A2P2QCR8_RHIMU</name>
<evidence type="ECO:0000313" key="1">
    <source>
        <dbReference type="EMBL" id="MBX64724.1"/>
    </source>
</evidence>
<dbReference type="EMBL" id="GGEC01084240">
    <property type="protein sequence ID" value="MBX64724.1"/>
    <property type="molecule type" value="Transcribed_RNA"/>
</dbReference>